<dbReference type="SMART" id="SM00421">
    <property type="entry name" value="HTH_LUXR"/>
    <property type="match status" value="1"/>
</dbReference>
<keyword evidence="4" id="KW-1133">Transmembrane helix</keyword>
<dbReference type="PANTHER" id="PTHR44688">
    <property type="entry name" value="DNA-BINDING TRANSCRIPTIONAL ACTIVATOR DEVR_DOSR"/>
    <property type="match status" value="1"/>
</dbReference>
<name>A0A059FPU6_9PROT</name>
<protein>
    <submittedName>
        <fullName evidence="6">LuxR family transcriptional regulator</fullName>
    </submittedName>
</protein>
<keyword evidence="3" id="KW-0804">Transcription</keyword>
<dbReference type="GO" id="GO:0003677">
    <property type="term" value="F:DNA binding"/>
    <property type="evidence" value="ECO:0007669"/>
    <property type="project" value="UniProtKB-KW"/>
</dbReference>
<organism evidence="6 7">
    <name type="scientific">Hyphomonas johnsonii MHS-2</name>
    <dbReference type="NCBI Taxonomy" id="1280950"/>
    <lineage>
        <taxon>Bacteria</taxon>
        <taxon>Pseudomonadati</taxon>
        <taxon>Pseudomonadota</taxon>
        <taxon>Alphaproteobacteria</taxon>
        <taxon>Hyphomonadales</taxon>
        <taxon>Hyphomonadaceae</taxon>
        <taxon>Hyphomonas</taxon>
    </lineage>
</organism>
<dbReference type="STRING" id="1280950.HJO_06777"/>
<dbReference type="PATRIC" id="fig|1280950.3.peg.1358"/>
<evidence type="ECO:0000313" key="6">
    <source>
        <dbReference type="EMBL" id="KCZ92637.1"/>
    </source>
</evidence>
<evidence type="ECO:0000256" key="4">
    <source>
        <dbReference type="SAM" id="Phobius"/>
    </source>
</evidence>
<dbReference type="PANTHER" id="PTHR44688:SF16">
    <property type="entry name" value="DNA-BINDING TRANSCRIPTIONAL ACTIVATOR DEVR_DOSR"/>
    <property type="match status" value="1"/>
</dbReference>
<feature type="transmembrane region" description="Helical" evidence="4">
    <location>
        <begin position="31"/>
        <end position="48"/>
    </location>
</feature>
<keyword evidence="7" id="KW-1185">Reference proteome</keyword>
<comment type="caution">
    <text evidence="6">The sequence shown here is derived from an EMBL/GenBank/DDBJ whole genome shotgun (WGS) entry which is preliminary data.</text>
</comment>
<dbReference type="EMBL" id="ARYK01000003">
    <property type="protein sequence ID" value="KCZ92637.1"/>
    <property type="molecule type" value="Genomic_DNA"/>
</dbReference>
<reference evidence="6 7" key="1">
    <citation type="journal article" date="2014" name="Antonie Van Leeuwenhoek">
        <title>Hyphomonas beringensis sp. nov. and Hyphomonas chukchiensis sp. nov., isolated from surface seawater of the Bering Sea and Chukchi Sea.</title>
        <authorList>
            <person name="Li C."/>
            <person name="Lai Q."/>
            <person name="Li G."/>
            <person name="Dong C."/>
            <person name="Wang J."/>
            <person name="Liao Y."/>
            <person name="Shao Z."/>
        </authorList>
    </citation>
    <scope>NUCLEOTIDE SEQUENCE [LARGE SCALE GENOMIC DNA]</scope>
    <source>
        <strain evidence="6 7">MHS-2</strain>
    </source>
</reference>
<gene>
    <name evidence="6" type="ORF">HJO_06777</name>
</gene>
<evidence type="ECO:0000256" key="2">
    <source>
        <dbReference type="ARBA" id="ARBA00023125"/>
    </source>
</evidence>
<evidence type="ECO:0000256" key="1">
    <source>
        <dbReference type="ARBA" id="ARBA00023015"/>
    </source>
</evidence>
<dbReference type="AlphaFoldDB" id="A0A059FPU6"/>
<dbReference type="SUPFAM" id="SSF46894">
    <property type="entry name" value="C-terminal effector domain of the bipartite response regulators"/>
    <property type="match status" value="1"/>
</dbReference>
<dbReference type="PROSITE" id="PS50043">
    <property type="entry name" value="HTH_LUXR_2"/>
    <property type="match status" value="1"/>
</dbReference>
<keyword evidence="1" id="KW-0805">Transcription regulation</keyword>
<evidence type="ECO:0000313" key="7">
    <source>
        <dbReference type="Proteomes" id="UP000025171"/>
    </source>
</evidence>
<evidence type="ECO:0000256" key="3">
    <source>
        <dbReference type="ARBA" id="ARBA00023163"/>
    </source>
</evidence>
<dbReference type="GO" id="GO:0006355">
    <property type="term" value="P:regulation of DNA-templated transcription"/>
    <property type="evidence" value="ECO:0007669"/>
    <property type="project" value="InterPro"/>
</dbReference>
<keyword evidence="2" id="KW-0238">DNA-binding</keyword>
<accession>A0A059FPU6</accession>
<feature type="domain" description="HTH luxR-type" evidence="5">
    <location>
        <begin position="68"/>
        <end position="133"/>
    </location>
</feature>
<evidence type="ECO:0000259" key="5">
    <source>
        <dbReference type="PROSITE" id="PS50043"/>
    </source>
</evidence>
<proteinExistence type="predicted"/>
<dbReference type="Proteomes" id="UP000025171">
    <property type="component" value="Unassembled WGS sequence"/>
</dbReference>
<dbReference type="Gene3D" id="1.10.10.10">
    <property type="entry name" value="Winged helix-like DNA-binding domain superfamily/Winged helix DNA-binding domain"/>
    <property type="match status" value="1"/>
</dbReference>
<dbReference type="CDD" id="cd06170">
    <property type="entry name" value="LuxR_C_like"/>
    <property type="match status" value="1"/>
</dbReference>
<dbReference type="InterPro" id="IPR000792">
    <property type="entry name" value="Tscrpt_reg_LuxR_C"/>
</dbReference>
<dbReference type="PRINTS" id="PR00038">
    <property type="entry name" value="HTHLUXR"/>
</dbReference>
<dbReference type="eggNOG" id="COG2197">
    <property type="taxonomic scope" value="Bacteria"/>
</dbReference>
<sequence>MVVYGVALAAGALLLQWLEYQRFAQFHSAELQIGIVAALFLALGVWAGSRLFRRSATNDAGEAPGNPAARAALGISDREHEVLGLLAGGLSNKQIAAKLGVSPNTVKTHIARLFEKLGARRRTEAILKARELGLVA</sequence>
<dbReference type="InterPro" id="IPR036388">
    <property type="entry name" value="WH-like_DNA-bd_sf"/>
</dbReference>
<dbReference type="Pfam" id="PF00196">
    <property type="entry name" value="GerE"/>
    <property type="match status" value="1"/>
</dbReference>
<dbReference type="InterPro" id="IPR016032">
    <property type="entry name" value="Sig_transdc_resp-reg_C-effctor"/>
</dbReference>
<keyword evidence="4" id="KW-0472">Membrane</keyword>
<dbReference type="PROSITE" id="PS00622">
    <property type="entry name" value="HTH_LUXR_1"/>
    <property type="match status" value="1"/>
</dbReference>
<keyword evidence="4" id="KW-0812">Transmembrane</keyword>